<sequence>MTFRISHPEVDVQGQQPPAQPPGGVHLPSLRSTAAGVFSLIAIAATGLAAGPVAAVPSTGPCVLPRTEAHHSLGLDTWNTAYPRPDRALDAVMVFLSFPDATPVHGTEVIAADHFPGTSEFFARASYGRFALRAEPRHGWLRMPRPSTAYAVRRDWAPDRRAAYLRDALAVADPVVDFSRYDVVYLVADPDAPGVDSDATKVVNLRTPLRADGTDIDRVVTVFERHPPDRNVLAHETGHVFDLPDLYNRPVDGKGDWDTHVGDWDVMGSQFAMAPEPFGWHKWKLGWLDEPQVRCVRTPQWVTLRPLSGGTDPDGADGGGSVPGGADPAVPVPGAADPGVPGQAVPVPAVPVPGGADPGAGFGAQGAGAGGGADPGGTGAPGTGAAGPGVDTGTGAGTAADGALPRGAGPGARLAVVRTGRDTVLAVEARGAVGNDRGTCAEGVLVYRVRAGAESGAGPVEVVDAHPLTAACRDRSVYPPLADAPLREGESFTVPGEGVRVQVGARTPAGDWTVRITP</sequence>
<dbReference type="EMBL" id="CP102332">
    <property type="protein sequence ID" value="UUS31233.1"/>
    <property type="molecule type" value="Genomic_DNA"/>
</dbReference>
<dbReference type="Proteomes" id="UP001060150">
    <property type="component" value="Chromosome"/>
</dbReference>
<dbReference type="RefSeq" id="WP_079047381.1">
    <property type="nucleotide sequence ID" value="NZ_CP102332.1"/>
</dbReference>
<gene>
    <name evidence="2" type="ORF">NRO40_10545</name>
</gene>
<keyword evidence="3" id="KW-1185">Reference proteome</keyword>
<feature type="region of interest" description="Disordered" evidence="1">
    <location>
        <begin position="1"/>
        <end position="24"/>
    </location>
</feature>
<feature type="compositionally biased region" description="Low complexity" evidence="1">
    <location>
        <begin position="397"/>
        <end position="410"/>
    </location>
</feature>
<evidence type="ECO:0000313" key="3">
    <source>
        <dbReference type="Proteomes" id="UP001060150"/>
    </source>
</evidence>
<accession>A0ABY5N5N0</accession>
<feature type="compositionally biased region" description="Gly residues" evidence="1">
    <location>
        <begin position="356"/>
        <end position="396"/>
    </location>
</feature>
<keyword evidence="2" id="KW-0645">Protease</keyword>
<evidence type="ECO:0000313" key="2">
    <source>
        <dbReference type="EMBL" id="UUS31233.1"/>
    </source>
</evidence>
<dbReference type="InterPro" id="IPR008757">
    <property type="entry name" value="Peptidase_M6-like_domain"/>
</dbReference>
<dbReference type="PANTHER" id="PTHR41775">
    <property type="entry name" value="SECRETED PROTEIN-RELATED"/>
    <property type="match status" value="1"/>
</dbReference>
<proteinExistence type="predicted"/>
<feature type="region of interest" description="Disordered" evidence="1">
    <location>
        <begin position="305"/>
        <end position="410"/>
    </location>
</feature>
<dbReference type="PANTHER" id="PTHR41775:SF1">
    <property type="entry name" value="PEPTIDASE M6-LIKE DOMAIN-CONTAINING PROTEIN"/>
    <property type="match status" value="1"/>
</dbReference>
<protein>
    <submittedName>
        <fullName evidence="2">M6 family metalloprotease domain-containing protein</fullName>
    </submittedName>
</protein>
<reference evidence="2" key="1">
    <citation type="submission" date="2022-08" db="EMBL/GenBank/DDBJ databases">
        <title>Streptomyces changanensis sp. nov., an actinomycete isolated from soil.</title>
        <authorList>
            <person name="Wu H."/>
            <person name="Han L."/>
        </authorList>
    </citation>
    <scope>NUCLEOTIDE SEQUENCE</scope>
    <source>
        <strain evidence="2">HL-66</strain>
    </source>
</reference>
<feature type="compositionally biased region" description="Low complexity" evidence="1">
    <location>
        <begin position="324"/>
        <end position="355"/>
    </location>
</feature>
<name>A0ABY5N5N0_9ACTN</name>
<keyword evidence="2" id="KW-0482">Metalloprotease</keyword>
<keyword evidence="2" id="KW-0378">Hydrolase</keyword>
<evidence type="ECO:0000256" key="1">
    <source>
        <dbReference type="SAM" id="MobiDB-lite"/>
    </source>
</evidence>
<dbReference type="NCBIfam" id="TIGR03296">
    <property type="entry name" value="M6dom_TIGR03296"/>
    <property type="match status" value="1"/>
</dbReference>
<organism evidence="2 3">
    <name type="scientific">Streptomyces changanensis</name>
    <dbReference type="NCBI Taxonomy" id="2964669"/>
    <lineage>
        <taxon>Bacteria</taxon>
        <taxon>Bacillati</taxon>
        <taxon>Actinomycetota</taxon>
        <taxon>Actinomycetes</taxon>
        <taxon>Kitasatosporales</taxon>
        <taxon>Streptomycetaceae</taxon>
        <taxon>Streptomyces</taxon>
    </lineage>
</organism>
<feature type="compositionally biased region" description="Basic and acidic residues" evidence="1">
    <location>
        <begin position="1"/>
        <end position="10"/>
    </location>
</feature>
<dbReference type="GO" id="GO:0008237">
    <property type="term" value="F:metallopeptidase activity"/>
    <property type="evidence" value="ECO:0007669"/>
    <property type="project" value="UniProtKB-KW"/>
</dbReference>